<evidence type="ECO:0000313" key="2">
    <source>
        <dbReference type="EMBL" id="KAG0447708.1"/>
    </source>
</evidence>
<protein>
    <submittedName>
        <fullName evidence="2">Uncharacterized protein</fullName>
    </submittedName>
</protein>
<organism evidence="2 3">
    <name type="scientific">Vanilla planifolia</name>
    <name type="common">Vanilla</name>
    <dbReference type="NCBI Taxonomy" id="51239"/>
    <lineage>
        <taxon>Eukaryota</taxon>
        <taxon>Viridiplantae</taxon>
        <taxon>Streptophyta</taxon>
        <taxon>Embryophyta</taxon>
        <taxon>Tracheophyta</taxon>
        <taxon>Spermatophyta</taxon>
        <taxon>Magnoliopsida</taxon>
        <taxon>Liliopsida</taxon>
        <taxon>Asparagales</taxon>
        <taxon>Orchidaceae</taxon>
        <taxon>Vanilloideae</taxon>
        <taxon>Vanilleae</taxon>
        <taxon>Vanilla</taxon>
    </lineage>
</organism>
<evidence type="ECO:0000256" key="1">
    <source>
        <dbReference type="SAM" id="MobiDB-lite"/>
    </source>
</evidence>
<evidence type="ECO:0000313" key="3">
    <source>
        <dbReference type="Proteomes" id="UP000639772"/>
    </source>
</evidence>
<feature type="region of interest" description="Disordered" evidence="1">
    <location>
        <begin position="1"/>
        <end position="21"/>
    </location>
</feature>
<dbReference type="AlphaFoldDB" id="A0A835PA10"/>
<feature type="compositionally biased region" description="Basic and acidic residues" evidence="1">
    <location>
        <begin position="43"/>
        <end position="57"/>
    </location>
</feature>
<feature type="compositionally biased region" description="Basic and acidic residues" evidence="1">
    <location>
        <begin position="1"/>
        <end position="11"/>
    </location>
</feature>
<dbReference type="Proteomes" id="UP000639772">
    <property type="component" value="Unassembled WGS sequence"/>
</dbReference>
<proteinExistence type="predicted"/>
<feature type="region of interest" description="Disordered" evidence="1">
    <location>
        <begin position="43"/>
        <end position="67"/>
    </location>
</feature>
<dbReference type="EMBL" id="JADCNM010000427">
    <property type="protein sequence ID" value="KAG0447708.1"/>
    <property type="molecule type" value="Genomic_DNA"/>
</dbReference>
<reference evidence="2 3" key="1">
    <citation type="journal article" date="2020" name="Nat. Food">
        <title>A phased Vanilla planifolia genome enables genetic improvement of flavour and production.</title>
        <authorList>
            <person name="Hasing T."/>
            <person name="Tang H."/>
            <person name="Brym M."/>
            <person name="Khazi F."/>
            <person name="Huang T."/>
            <person name="Chambers A.H."/>
        </authorList>
    </citation>
    <scope>NUCLEOTIDE SEQUENCE [LARGE SCALE GENOMIC DNA]</scope>
    <source>
        <tissue evidence="2">Leaf</tissue>
    </source>
</reference>
<accession>A0A835PA10</accession>
<comment type="caution">
    <text evidence="2">The sequence shown here is derived from an EMBL/GenBank/DDBJ whole genome shotgun (WGS) entry which is preliminary data.</text>
</comment>
<name>A0A835PA10_VANPL</name>
<sequence length="67" mass="7787">MYGPHLRREPTRFGVKKRREKATRLKAGARYGGKCHRGVLEAQHRRAPPTERCREDTSLWAKSTRAI</sequence>
<gene>
    <name evidence="2" type="ORF">HPP92_028178</name>
</gene>